<dbReference type="CDD" id="cd00397">
    <property type="entry name" value="DNA_BRE_C"/>
    <property type="match status" value="1"/>
</dbReference>
<organism evidence="4">
    <name type="scientific">marine sediment metagenome</name>
    <dbReference type="NCBI Taxonomy" id="412755"/>
    <lineage>
        <taxon>unclassified sequences</taxon>
        <taxon>metagenomes</taxon>
        <taxon>ecological metagenomes</taxon>
    </lineage>
</organism>
<gene>
    <name evidence="4" type="ORF">LCGC14_0913430</name>
</gene>
<dbReference type="Gene3D" id="1.10.443.10">
    <property type="entry name" value="Intergrase catalytic core"/>
    <property type="match status" value="1"/>
</dbReference>
<reference evidence="4" key="1">
    <citation type="journal article" date="2015" name="Nature">
        <title>Complex archaea that bridge the gap between prokaryotes and eukaryotes.</title>
        <authorList>
            <person name="Spang A."/>
            <person name="Saw J.H."/>
            <person name="Jorgensen S.L."/>
            <person name="Zaremba-Niedzwiedzka K."/>
            <person name="Martijn J."/>
            <person name="Lind A.E."/>
            <person name="van Eijk R."/>
            <person name="Schleper C."/>
            <person name="Guy L."/>
            <person name="Ettema T.J."/>
        </authorList>
    </citation>
    <scope>NUCLEOTIDE SEQUENCE</scope>
</reference>
<dbReference type="AlphaFoldDB" id="A0A0F9NXK4"/>
<dbReference type="EMBL" id="LAZR01003045">
    <property type="protein sequence ID" value="KKN22609.1"/>
    <property type="molecule type" value="Genomic_DNA"/>
</dbReference>
<proteinExistence type="predicted"/>
<dbReference type="Pfam" id="PF00589">
    <property type="entry name" value="Phage_integrase"/>
    <property type="match status" value="1"/>
</dbReference>
<keyword evidence="2" id="KW-0233">DNA recombination</keyword>
<name>A0A0F9NXK4_9ZZZZ</name>
<dbReference type="InterPro" id="IPR013762">
    <property type="entry name" value="Integrase-like_cat_sf"/>
</dbReference>
<feature type="domain" description="Tyr recombinase" evidence="3">
    <location>
        <begin position="132"/>
        <end position="329"/>
    </location>
</feature>
<comment type="caution">
    <text evidence="4">The sequence shown here is derived from an EMBL/GenBank/DDBJ whole genome shotgun (WGS) entry which is preliminary data.</text>
</comment>
<evidence type="ECO:0000313" key="4">
    <source>
        <dbReference type="EMBL" id="KKN22609.1"/>
    </source>
</evidence>
<accession>A0A0F9NXK4</accession>
<dbReference type="InterPro" id="IPR002104">
    <property type="entry name" value="Integrase_catalytic"/>
</dbReference>
<dbReference type="PANTHER" id="PTHR30349:SF41">
    <property type="entry name" value="INTEGRASE_RECOMBINASE PROTEIN MJ0367-RELATED"/>
    <property type="match status" value="1"/>
</dbReference>
<evidence type="ECO:0000256" key="1">
    <source>
        <dbReference type="ARBA" id="ARBA00023125"/>
    </source>
</evidence>
<dbReference type="PANTHER" id="PTHR30349">
    <property type="entry name" value="PHAGE INTEGRASE-RELATED"/>
    <property type="match status" value="1"/>
</dbReference>
<dbReference type="GO" id="GO:0006310">
    <property type="term" value="P:DNA recombination"/>
    <property type="evidence" value="ECO:0007669"/>
    <property type="project" value="UniProtKB-KW"/>
</dbReference>
<dbReference type="GO" id="GO:0015074">
    <property type="term" value="P:DNA integration"/>
    <property type="evidence" value="ECO:0007669"/>
    <property type="project" value="InterPro"/>
</dbReference>
<dbReference type="GO" id="GO:0003677">
    <property type="term" value="F:DNA binding"/>
    <property type="evidence" value="ECO:0007669"/>
    <property type="project" value="UniProtKB-KW"/>
</dbReference>
<sequence length="336" mass="40659">MISAEELKQTKFTLSNEKIVKDFLATFNLELTRRSSNSAFFHFFGQKNFGYSKHIFEIENQDVMAFFDYLNKSKNLTLNTKKARFSGFRKFMSYIFRKYNKFFDLEQKVDMYFLLTDDSWQTWGKIGHKKQKIKEVLKKQEIEVICNFLKVKDNQKYLMYRILIETGMRKSEVLKIKIDCEDYYTNIETSLEEYLDMNVIPTEGKTGYKEYPIPKFSELKNLMKRHLKERRRVNVEYRELFLSNRRKPYFIPCATLNEFLNKNKEIMGFSRNRSLFPHLFRHTLNTLREEMNCPEDIREFLVGHAPTTSNKRYTHRDRKRKVDLATKYDPYRNIEL</sequence>
<evidence type="ECO:0000259" key="3">
    <source>
        <dbReference type="PROSITE" id="PS51898"/>
    </source>
</evidence>
<dbReference type="SUPFAM" id="SSF56349">
    <property type="entry name" value="DNA breaking-rejoining enzymes"/>
    <property type="match status" value="1"/>
</dbReference>
<keyword evidence="1" id="KW-0238">DNA-binding</keyword>
<dbReference type="InterPro" id="IPR011010">
    <property type="entry name" value="DNA_brk_join_enz"/>
</dbReference>
<protein>
    <recommendedName>
        <fullName evidence="3">Tyr recombinase domain-containing protein</fullName>
    </recommendedName>
</protein>
<evidence type="ECO:0000256" key="2">
    <source>
        <dbReference type="ARBA" id="ARBA00023172"/>
    </source>
</evidence>
<dbReference type="PROSITE" id="PS51898">
    <property type="entry name" value="TYR_RECOMBINASE"/>
    <property type="match status" value="1"/>
</dbReference>
<dbReference type="InterPro" id="IPR050090">
    <property type="entry name" value="Tyrosine_recombinase_XerCD"/>
</dbReference>